<name>A0A0K2SMA8_LIMPI</name>
<dbReference type="KEGG" id="lpil:LIP_2410"/>
<evidence type="ECO:0000256" key="1">
    <source>
        <dbReference type="SAM" id="MobiDB-lite"/>
    </source>
</evidence>
<dbReference type="EMBL" id="AP014924">
    <property type="protein sequence ID" value="BAS28251.1"/>
    <property type="molecule type" value="Genomic_DNA"/>
</dbReference>
<evidence type="ECO:0000313" key="2">
    <source>
        <dbReference type="EMBL" id="BAS28251.1"/>
    </source>
</evidence>
<proteinExistence type="predicted"/>
<reference evidence="3" key="1">
    <citation type="submission" date="2015-07" db="EMBL/GenBank/DDBJ databases">
        <title>Complete genome sequence and phylogenetic analysis of Limnochorda pilosa.</title>
        <authorList>
            <person name="Watanabe M."/>
            <person name="Kojima H."/>
            <person name="Fukui M."/>
        </authorList>
    </citation>
    <scope>NUCLEOTIDE SEQUENCE [LARGE SCALE GENOMIC DNA]</scope>
    <source>
        <strain evidence="3">HC45</strain>
    </source>
</reference>
<sequence>MESLPQPARMPHGRPTWPWFTAGGRRSCPRPAGARKGAGGGLPPGRPPAVRTAPMEGPARAQISMRGPRAEWVSQEEPVRVPRTGSAQRRSTPGRGRWGARTVP</sequence>
<dbReference type="Proteomes" id="UP000065807">
    <property type="component" value="Chromosome"/>
</dbReference>
<gene>
    <name evidence="2" type="ORF">LIP_2410</name>
</gene>
<feature type="region of interest" description="Disordered" evidence="1">
    <location>
        <begin position="1"/>
        <end position="104"/>
    </location>
</feature>
<reference evidence="3" key="2">
    <citation type="journal article" date="2016" name="Int. J. Syst. Evol. Microbiol.">
        <title>Complete genome sequence and cell structure of Limnochorda pilosa, a Gram-negative spore-former within the phylum Firmicutes.</title>
        <authorList>
            <person name="Watanabe M."/>
            <person name="Kojima H."/>
            <person name="Fukui M."/>
        </authorList>
    </citation>
    <scope>NUCLEOTIDE SEQUENCE [LARGE SCALE GENOMIC DNA]</scope>
    <source>
        <strain evidence="3">HC45</strain>
    </source>
</reference>
<organism evidence="2 3">
    <name type="scientific">Limnochorda pilosa</name>
    <dbReference type="NCBI Taxonomy" id="1555112"/>
    <lineage>
        <taxon>Bacteria</taxon>
        <taxon>Bacillati</taxon>
        <taxon>Bacillota</taxon>
        <taxon>Limnochordia</taxon>
        <taxon>Limnochordales</taxon>
        <taxon>Limnochordaceae</taxon>
        <taxon>Limnochorda</taxon>
    </lineage>
</organism>
<accession>A0A0K2SMA8</accession>
<dbReference type="AlphaFoldDB" id="A0A0K2SMA8"/>
<keyword evidence="3" id="KW-1185">Reference proteome</keyword>
<evidence type="ECO:0000313" key="3">
    <source>
        <dbReference type="Proteomes" id="UP000065807"/>
    </source>
</evidence>
<protein>
    <submittedName>
        <fullName evidence="2">Uncharacterized protein</fullName>
    </submittedName>
</protein>